<accession>A0AAN5RFJ3</accession>
<organism evidence="1 2">
    <name type="scientific">Klebsiella oxytoca</name>
    <dbReference type="NCBI Taxonomy" id="571"/>
    <lineage>
        <taxon>Bacteria</taxon>
        <taxon>Pseudomonadati</taxon>
        <taxon>Pseudomonadota</taxon>
        <taxon>Gammaproteobacteria</taxon>
        <taxon>Enterobacterales</taxon>
        <taxon>Enterobacteriaceae</taxon>
        <taxon>Klebsiella/Raoultella group</taxon>
        <taxon>Klebsiella</taxon>
    </lineage>
</organism>
<reference evidence="1" key="1">
    <citation type="journal article" date="2018" name="Genome Biol.">
        <title>SKESA: strategic k-mer extension for scrupulous assemblies.</title>
        <authorList>
            <person name="Souvorov A."/>
            <person name="Agarwala R."/>
            <person name="Lipman D.J."/>
        </authorList>
    </citation>
    <scope>NUCLEOTIDE SEQUENCE</scope>
    <source>
        <strain evidence="1">R404</strain>
    </source>
</reference>
<dbReference type="EMBL" id="DACSEO010000075">
    <property type="protein sequence ID" value="HAT1683836.1"/>
    <property type="molecule type" value="Genomic_DNA"/>
</dbReference>
<proteinExistence type="predicted"/>
<sequence length="247" mass="27776">MGSDMAVRGTLNRQQLREIKNAIARTELTPAKKKRLLWRIGKNGVIPATRANAREQHTPDGRNWPGRAKGHGHKKMMRKLPGMLGVRQVDDDTLKVVFRGGKKTKAAVVAWAQQHGASIRMSRSSLRNNGKGQKTRPATRYQAKKLITLGFTAPEVDRDEKSGRYKKLRKRRRVSMKWIVASMNMAQAGLIIRALENKTPADSWIITLPARAFLGITDEQVARSIARELRGIQFGSGVKAQDIRKRK</sequence>
<evidence type="ECO:0008006" key="3">
    <source>
        <dbReference type="Google" id="ProtNLM"/>
    </source>
</evidence>
<name>A0AAN5RFJ3_KLEOX</name>
<evidence type="ECO:0000313" key="1">
    <source>
        <dbReference type="EMBL" id="HAT1683836.1"/>
    </source>
</evidence>
<comment type="caution">
    <text evidence="1">The sequence shown here is derived from an EMBL/GenBank/DDBJ whole genome shotgun (WGS) entry which is preliminary data.</text>
</comment>
<dbReference type="AlphaFoldDB" id="A0AAN5RFJ3"/>
<gene>
    <name evidence="1" type="ORF">I8Y21_004593</name>
</gene>
<reference evidence="1" key="2">
    <citation type="submission" date="2020-11" db="EMBL/GenBank/DDBJ databases">
        <authorList>
            <consortium name="NCBI Pathogen Detection Project"/>
        </authorList>
    </citation>
    <scope>NUCLEOTIDE SEQUENCE</scope>
    <source>
        <strain evidence="1">R404</strain>
    </source>
</reference>
<protein>
    <recommendedName>
        <fullName evidence="3">Phage protein</fullName>
    </recommendedName>
</protein>
<evidence type="ECO:0000313" key="2">
    <source>
        <dbReference type="Proteomes" id="UP000856143"/>
    </source>
</evidence>
<dbReference type="Proteomes" id="UP000856143">
    <property type="component" value="Unassembled WGS sequence"/>
</dbReference>